<protein>
    <recommendedName>
        <fullName evidence="1">Glycosyltransferase subfamily 4-like N-terminal domain-containing protein</fullName>
    </recommendedName>
</protein>
<dbReference type="PANTHER" id="PTHR12526">
    <property type="entry name" value="GLYCOSYLTRANSFERASE"/>
    <property type="match status" value="1"/>
</dbReference>
<reference evidence="3" key="1">
    <citation type="submission" date="2017-07" db="EMBL/GenBank/DDBJ databases">
        <authorList>
            <person name="Boucher Y."/>
            <person name="Orata F.D."/>
        </authorList>
    </citation>
    <scope>NUCLEOTIDE SEQUENCE [LARGE SCALE GENOMIC DNA]</scope>
    <source>
        <strain evidence="3">OYP9E10</strain>
    </source>
</reference>
<dbReference type="SUPFAM" id="SSF53756">
    <property type="entry name" value="UDP-Glycosyltransferase/glycogen phosphorylase"/>
    <property type="match status" value="1"/>
</dbReference>
<dbReference type="AlphaFoldDB" id="A0A271VNK2"/>
<evidence type="ECO:0000313" key="3">
    <source>
        <dbReference type="Proteomes" id="UP000216173"/>
    </source>
</evidence>
<name>A0A271VNK2_VIBMT</name>
<evidence type="ECO:0000259" key="1">
    <source>
        <dbReference type="Pfam" id="PF13439"/>
    </source>
</evidence>
<comment type="caution">
    <text evidence="2">The sequence shown here is derived from an EMBL/GenBank/DDBJ whole genome shotgun (WGS) entry which is preliminary data.</text>
</comment>
<dbReference type="GO" id="GO:0016757">
    <property type="term" value="F:glycosyltransferase activity"/>
    <property type="evidence" value="ECO:0007669"/>
    <property type="project" value="UniProtKB-ARBA"/>
</dbReference>
<dbReference type="Pfam" id="PF13692">
    <property type="entry name" value="Glyco_trans_1_4"/>
    <property type="match status" value="1"/>
</dbReference>
<dbReference type="InterPro" id="IPR028098">
    <property type="entry name" value="Glyco_trans_4-like_N"/>
</dbReference>
<accession>A0A271VNK2</accession>
<dbReference type="RefSeq" id="WP_055044311.1">
    <property type="nucleotide sequence ID" value="NZ_LBGR01000011.1"/>
</dbReference>
<dbReference type="Proteomes" id="UP000216173">
    <property type="component" value="Unassembled WGS sequence"/>
</dbReference>
<proteinExistence type="predicted"/>
<organism evidence="2 3">
    <name type="scientific">Vibrio metoecus</name>
    <dbReference type="NCBI Taxonomy" id="1481663"/>
    <lineage>
        <taxon>Bacteria</taxon>
        <taxon>Pseudomonadati</taxon>
        <taxon>Pseudomonadota</taxon>
        <taxon>Gammaproteobacteria</taxon>
        <taxon>Vibrionales</taxon>
        <taxon>Vibrionaceae</taxon>
        <taxon>Vibrio</taxon>
    </lineage>
</organism>
<gene>
    <name evidence="2" type="ORF">CGU03_15465</name>
</gene>
<evidence type="ECO:0000313" key="2">
    <source>
        <dbReference type="EMBL" id="PAR19742.1"/>
    </source>
</evidence>
<dbReference type="PANTHER" id="PTHR12526:SF630">
    <property type="entry name" value="GLYCOSYLTRANSFERASE"/>
    <property type="match status" value="1"/>
</dbReference>
<dbReference type="Gene3D" id="3.40.50.2000">
    <property type="entry name" value="Glycogen Phosphorylase B"/>
    <property type="match status" value="2"/>
</dbReference>
<dbReference type="Pfam" id="PF13439">
    <property type="entry name" value="Glyco_transf_4"/>
    <property type="match status" value="1"/>
</dbReference>
<dbReference type="EMBL" id="NMSH01000030">
    <property type="protein sequence ID" value="PAR19742.1"/>
    <property type="molecule type" value="Genomic_DNA"/>
</dbReference>
<sequence length="373" mass="41014">MKVLHIITGLGIGGAEAMLYKLLSELSQDSNSEHIVISMIKPGPYKEKINALGIKVISLEMNSAKSLPAALVKLLKTVRQVKPNVVQGWMYHGNLFASISKLVLPKATKIIWNVRHSLYDFSKETRSTKWLIKFSAKISGLCDGVLYNSSISRDQHELAGFANKPGKVIPNGFDTEDFRPDTTRKQRVRAELKLRDNAFVIVHIGRFHPAKNHLGFLKAVVPLLQQNNNVAVVMVGLNVDKENQQIAALIPDSMKSRVHLLGLRNDIPDIMSAGNILAMSSDTEGFPNVIGEAMSSGLPVVSTDAGESRIVVGNTGIVVPIGDMSALNKGMKLLIEMDNDAFASLQRCVRERIIQNYSLSAIASQYKELYVSR</sequence>
<feature type="domain" description="Glycosyltransferase subfamily 4-like N-terminal" evidence="1">
    <location>
        <begin position="12"/>
        <end position="176"/>
    </location>
</feature>